<feature type="domain" description="Transglycosylase SLT" evidence="3">
    <location>
        <begin position="31"/>
        <end position="144"/>
    </location>
</feature>
<protein>
    <submittedName>
        <fullName evidence="4">Transglycosylase SLT domain-containing protein</fullName>
    </submittedName>
</protein>
<organism evidence="4 5">
    <name type="scientific">Paragemmobacter ruber</name>
    <dbReference type="NCBI Taxonomy" id="1985673"/>
    <lineage>
        <taxon>Bacteria</taxon>
        <taxon>Pseudomonadati</taxon>
        <taxon>Pseudomonadota</taxon>
        <taxon>Alphaproteobacteria</taxon>
        <taxon>Rhodobacterales</taxon>
        <taxon>Paracoccaceae</taxon>
        <taxon>Paragemmobacter</taxon>
    </lineage>
</organism>
<dbReference type="Pfam" id="PF01464">
    <property type="entry name" value="SLT"/>
    <property type="match status" value="1"/>
</dbReference>
<name>A0ABW9Y4E1_9RHOB</name>
<dbReference type="InterPro" id="IPR008258">
    <property type="entry name" value="Transglycosylase_SLT_dom_1"/>
</dbReference>
<keyword evidence="2" id="KW-0732">Signal</keyword>
<dbReference type="Proteomes" id="UP001517376">
    <property type="component" value="Unassembled WGS sequence"/>
</dbReference>
<dbReference type="EMBL" id="JAAATW010000001">
    <property type="protein sequence ID" value="NBE07374.1"/>
    <property type="molecule type" value="Genomic_DNA"/>
</dbReference>
<accession>A0ABW9Y4E1</accession>
<dbReference type="RefSeq" id="WP_161766292.1">
    <property type="nucleotide sequence ID" value="NZ_JAAATW010000001.1"/>
</dbReference>
<feature type="signal peptide" evidence="2">
    <location>
        <begin position="1"/>
        <end position="19"/>
    </location>
</feature>
<sequence>MKQVASFLLLIMICSPVMARTECDLAAHHAAAETGVSVDLLMAITRTETQHRGASWPWTLNHQGEGYWFETKDQATTAAESVLSAGDHIDLGCFQINTRWHLNEFASVAAMLDPVENALYAARYLQSLHSETGDWDLAVAAYHSRDAVRGAAYLDRVRAAHKVLQHGDAPNDWAPATDPDQAPLRNRRNRFPLLLAGDPASPSTIVPTLSGRTPLVGSP</sequence>
<evidence type="ECO:0000256" key="1">
    <source>
        <dbReference type="ARBA" id="ARBA00009387"/>
    </source>
</evidence>
<evidence type="ECO:0000313" key="4">
    <source>
        <dbReference type="EMBL" id="NBE07374.1"/>
    </source>
</evidence>
<reference evidence="5" key="1">
    <citation type="submission" date="2020-01" db="EMBL/GenBank/DDBJ databases">
        <title>Sphingomonas sp. strain CSW-10.</title>
        <authorList>
            <person name="Chen W.-M."/>
        </authorList>
    </citation>
    <scope>NUCLEOTIDE SEQUENCE [LARGE SCALE GENOMIC DNA]</scope>
    <source>
        <strain evidence="5">CCP-1</strain>
    </source>
</reference>
<proteinExistence type="inferred from homology"/>
<evidence type="ECO:0000259" key="3">
    <source>
        <dbReference type="Pfam" id="PF01464"/>
    </source>
</evidence>
<dbReference type="Gene3D" id="1.10.530.10">
    <property type="match status" value="1"/>
</dbReference>
<comment type="caution">
    <text evidence="4">The sequence shown here is derived from an EMBL/GenBank/DDBJ whole genome shotgun (WGS) entry which is preliminary data.</text>
</comment>
<dbReference type="InterPro" id="IPR023346">
    <property type="entry name" value="Lysozyme-like_dom_sf"/>
</dbReference>
<evidence type="ECO:0000256" key="2">
    <source>
        <dbReference type="SAM" id="SignalP"/>
    </source>
</evidence>
<gene>
    <name evidence="4" type="ORF">GU920_07495</name>
</gene>
<dbReference type="SUPFAM" id="SSF53955">
    <property type="entry name" value="Lysozyme-like"/>
    <property type="match status" value="1"/>
</dbReference>
<feature type="chain" id="PRO_5047464858" evidence="2">
    <location>
        <begin position="20"/>
        <end position="219"/>
    </location>
</feature>
<comment type="similarity">
    <text evidence="1">Belongs to the virb1 family.</text>
</comment>
<keyword evidence="5" id="KW-1185">Reference proteome</keyword>
<evidence type="ECO:0000313" key="5">
    <source>
        <dbReference type="Proteomes" id="UP001517376"/>
    </source>
</evidence>